<evidence type="ECO:0000313" key="7">
    <source>
        <dbReference type="Proteomes" id="UP000216961"/>
    </source>
</evidence>
<dbReference type="HAMAP" id="MF_00527">
    <property type="entry name" value="3MGH"/>
    <property type="match status" value="1"/>
</dbReference>
<dbReference type="GO" id="GO:0003905">
    <property type="term" value="F:alkylbase DNA N-glycosylase activity"/>
    <property type="evidence" value="ECO:0007669"/>
    <property type="project" value="InterPro"/>
</dbReference>
<dbReference type="Pfam" id="PF02245">
    <property type="entry name" value="Pur_DNA_glyco"/>
    <property type="match status" value="1"/>
</dbReference>
<evidence type="ECO:0000256" key="4">
    <source>
        <dbReference type="ARBA" id="ARBA00023204"/>
    </source>
</evidence>
<evidence type="ECO:0000256" key="1">
    <source>
        <dbReference type="ARBA" id="ARBA00009232"/>
    </source>
</evidence>
<name>A0A268FFF0_NIACI</name>
<dbReference type="KEGG" id="bcir:C2I06_17325"/>
<keyword evidence="3 5" id="KW-0378">Hydrolase</keyword>
<proteinExistence type="inferred from homology"/>
<protein>
    <recommendedName>
        <fullName evidence="5">Putative 3-methyladenine DNA glycosylase</fullName>
        <ecNumber evidence="5">3.2.2.-</ecNumber>
    </recommendedName>
</protein>
<dbReference type="GO" id="GO:0003677">
    <property type="term" value="F:DNA binding"/>
    <property type="evidence" value="ECO:0007669"/>
    <property type="project" value="InterPro"/>
</dbReference>
<dbReference type="GO" id="GO:0006284">
    <property type="term" value="P:base-excision repair"/>
    <property type="evidence" value="ECO:0007669"/>
    <property type="project" value="InterPro"/>
</dbReference>
<evidence type="ECO:0000256" key="5">
    <source>
        <dbReference type="HAMAP-Rule" id="MF_00527"/>
    </source>
</evidence>
<comment type="caution">
    <text evidence="6">The sequence shown here is derived from an EMBL/GenBank/DDBJ whole genome shotgun (WGS) entry which is preliminary data.</text>
</comment>
<dbReference type="InterPro" id="IPR003180">
    <property type="entry name" value="MPG"/>
</dbReference>
<dbReference type="EMBL" id="NPBQ01000033">
    <property type="protein sequence ID" value="PAD84108.1"/>
    <property type="molecule type" value="Genomic_DNA"/>
</dbReference>
<dbReference type="NCBIfam" id="TIGR00567">
    <property type="entry name" value="3mg"/>
    <property type="match status" value="1"/>
</dbReference>
<accession>A0A268FFF0</accession>
<dbReference type="InterPro" id="IPR011034">
    <property type="entry name" value="Formyl_transferase-like_C_sf"/>
</dbReference>
<evidence type="ECO:0000256" key="3">
    <source>
        <dbReference type="ARBA" id="ARBA00022801"/>
    </source>
</evidence>
<dbReference type="PANTHER" id="PTHR10429">
    <property type="entry name" value="DNA-3-METHYLADENINE GLYCOSYLASE"/>
    <property type="match status" value="1"/>
</dbReference>
<keyword evidence="2 5" id="KW-0227">DNA damage</keyword>
<dbReference type="Gene3D" id="3.10.300.10">
    <property type="entry name" value="Methylpurine-DNA glycosylase (MPG)"/>
    <property type="match status" value="1"/>
</dbReference>
<keyword evidence="4 5" id="KW-0234">DNA repair</keyword>
<comment type="similarity">
    <text evidence="1 5">Belongs to the DNA glycosylase MPG family.</text>
</comment>
<sequence>MIDYINQSTEEIAQLLLGKKLIHKTPAYTYSGYIVETEAYVGIEDMACHSYAGRRTPRLESMYKSGGTIYIYTMHTHHMLNIVTKEEGNPQAVLIRAIEPFEGIEEMEKNRKTNGINVCNGPGKLTKAMEITKALNGVFINEESLWIVDGKVPSQIIESPRIGIPNKEEWTLKPLRYYVKGHPYVSGMKKGEVLSAADYWHYG</sequence>
<evidence type="ECO:0000313" key="6">
    <source>
        <dbReference type="EMBL" id="PAD84108.1"/>
    </source>
</evidence>
<dbReference type="CDD" id="cd00540">
    <property type="entry name" value="AAG"/>
    <property type="match status" value="1"/>
</dbReference>
<organism evidence="6 7">
    <name type="scientific">Niallia circulans</name>
    <name type="common">Bacillus circulans</name>
    <dbReference type="NCBI Taxonomy" id="1397"/>
    <lineage>
        <taxon>Bacteria</taxon>
        <taxon>Bacillati</taxon>
        <taxon>Bacillota</taxon>
        <taxon>Bacilli</taxon>
        <taxon>Bacillales</taxon>
        <taxon>Bacillaceae</taxon>
        <taxon>Niallia</taxon>
    </lineage>
</organism>
<dbReference type="EC" id="3.2.2.-" evidence="5"/>
<dbReference type="FunFam" id="3.10.300.10:FF:000001">
    <property type="entry name" value="Putative 3-methyladenine DNA glycosylase"/>
    <property type="match status" value="1"/>
</dbReference>
<gene>
    <name evidence="6" type="ORF">CHH57_06550</name>
</gene>
<reference evidence="6 7" key="1">
    <citation type="submission" date="2017-07" db="EMBL/GenBank/DDBJ databases">
        <title>Isolation and whole genome analysis of endospore-forming bacteria from heroin.</title>
        <authorList>
            <person name="Kalinowski J."/>
            <person name="Ahrens B."/>
            <person name="Al-Dilaimi A."/>
            <person name="Winkler A."/>
            <person name="Wibberg D."/>
            <person name="Schleenbecker U."/>
            <person name="Ruckert C."/>
            <person name="Wolfel R."/>
            <person name="Grass G."/>
        </authorList>
    </citation>
    <scope>NUCLEOTIDE SEQUENCE [LARGE SCALE GENOMIC DNA]</scope>
    <source>
        <strain evidence="6 7">7521-2</strain>
    </source>
</reference>
<dbReference type="InterPro" id="IPR036995">
    <property type="entry name" value="MPG_sf"/>
</dbReference>
<dbReference type="AlphaFoldDB" id="A0A268FFF0"/>
<dbReference type="Proteomes" id="UP000216961">
    <property type="component" value="Unassembled WGS sequence"/>
</dbReference>
<evidence type="ECO:0000256" key="2">
    <source>
        <dbReference type="ARBA" id="ARBA00022763"/>
    </source>
</evidence>
<dbReference type="PANTHER" id="PTHR10429:SF0">
    <property type="entry name" value="DNA-3-METHYLADENINE GLYCOSYLASE"/>
    <property type="match status" value="1"/>
</dbReference>
<dbReference type="SUPFAM" id="SSF50486">
    <property type="entry name" value="FMT C-terminal domain-like"/>
    <property type="match status" value="1"/>
</dbReference>